<dbReference type="Gene3D" id="2.60.40.2030">
    <property type="match status" value="1"/>
</dbReference>
<feature type="transmembrane region" description="Helical" evidence="3">
    <location>
        <begin position="12"/>
        <end position="34"/>
    </location>
</feature>
<reference evidence="5" key="1">
    <citation type="submission" date="2018-05" db="EMBL/GenBank/DDBJ databases">
        <authorList>
            <person name="Lanie J.A."/>
            <person name="Ng W.-L."/>
            <person name="Kazmierczak K.M."/>
            <person name="Andrzejewski T.M."/>
            <person name="Davidsen T.M."/>
            <person name="Wayne K.J."/>
            <person name="Tettelin H."/>
            <person name="Glass J.I."/>
            <person name="Rusch D."/>
            <person name="Podicherti R."/>
            <person name="Tsui H.-C.T."/>
            <person name="Winkler M.E."/>
        </authorList>
    </citation>
    <scope>NUCLEOTIDE SEQUENCE</scope>
</reference>
<dbReference type="EMBL" id="UINC01035055">
    <property type="protein sequence ID" value="SVB26845.1"/>
    <property type="molecule type" value="Genomic_DNA"/>
</dbReference>
<evidence type="ECO:0000256" key="1">
    <source>
        <dbReference type="ARBA" id="ARBA00004370"/>
    </source>
</evidence>
<name>A0A382CL90_9ZZZZ</name>
<feature type="non-terminal residue" evidence="5">
    <location>
        <position position="420"/>
    </location>
</feature>
<sequence>MLRKKKKKSAEVRWLITFADLITLLFCFFVYLSLFSKPSVSLETQFRITDSVLRILGDVMPINVVSSVQSIKDQTFPSEAYMVEQIENLLGEKDAAEFKNQIVLESVSDLMIPESSKIANIRVQLSEPLLEDLEVPLFFGGSARKGPVNPGLCNEEGLVQQLESLYRFDYLLPSESIIIPEGEQSASIYLCLVDDQMYESTESILVQIGNVRGNVDRGAIISRNIVIEDNEIPPEVAFSMKKREIYEGRVSITVTLNRISGIKSEIPLRFLGTATEGVDFRLIDPPQVTIFPFTEKGSILLDIIQEDVPLYATRTLIVEMEDDKLRNVQSGSVTRQFNTIIGALEMKDCSGINRFLRENHDIFTSFELNASKSRCILSLPSDFLFESGSAQLKEKHLNNLGRFMREIRTRYELEGDVIRV</sequence>
<feature type="domain" description="Motility protein B-like N-terminal" evidence="4">
    <location>
        <begin position="4"/>
        <end position="37"/>
    </location>
</feature>
<evidence type="ECO:0000259" key="4">
    <source>
        <dbReference type="Pfam" id="PF13677"/>
    </source>
</evidence>
<keyword evidence="2 3" id="KW-0472">Membrane</keyword>
<organism evidence="5">
    <name type="scientific">marine metagenome</name>
    <dbReference type="NCBI Taxonomy" id="408172"/>
    <lineage>
        <taxon>unclassified sequences</taxon>
        <taxon>metagenomes</taxon>
        <taxon>ecological metagenomes</taxon>
    </lineage>
</organism>
<accession>A0A382CL90</accession>
<dbReference type="InterPro" id="IPR025713">
    <property type="entry name" value="MotB-like_N_dom"/>
</dbReference>
<dbReference type="AlphaFoldDB" id="A0A382CL90"/>
<gene>
    <name evidence="5" type="ORF">METZ01_LOCUS179699</name>
</gene>
<dbReference type="SUPFAM" id="SSF141072">
    <property type="entry name" value="CalX-like"/>
    <property type="match status" value="1"/>
</dbReference>
<keyword evidence="3" id="KW-0812">Transmembrane</keyword>
<evidence type="ECO:0000313" key="5">
    <source>
        <dbReference type="EMBL" id="SVB26845.1"/>
    </source>
</evidence>
<protein>
    <recommendedName>
        <fullName evidence="4">Motility protein B-like N-terminal domain-containing protein</fullName>
    </recommendedName>
</protein>
<keyword evidence="3" id="KW-1133">Transmembrane helix</keyword>
<comment type="subcellular location">
    <subcellularLocation>
        <location evidence="1">Membrane</location>
    </subcellularLocation>
</comment>
<dbReference type="InterPro" id="IPR038081">
    <property type="entry name" value="CalX-like_sf"/>
</dbReference>
<proteinExistence type="predicted"/>
<evidence type="ECO:0000256" key="2">
    <source>
        <dbReference type="ARBA" id="ARBA00023136"/>
    </source>
</evidence>
<dbReference type="GO" id="GO:0016020">
    <property type="term" value="C:membrane"/>
    <property type="evidence" value="ECO:0007669"/>
    <property type="project" value="UniProtKB-SubCell"/>
</dbReference>
<dbReference type="Pfam" id="PF13677">
    <property type="entry name" value="MotB_plug"/>
    <property type="match status" value="1"/>
</dbReference>
<evidence type="ECO:0000256" key="3">
    <source>
        <dbReference type="SAM" id="Phobius"/>
    </source>
</evidence>